<keyword evidence="4" id="KW-1185">Reference proteome</keyword>
<dbReference type="SMART" id="SM00450">
    <property type="entry name" value="RHOD"/>
    <property type="match status" value="1"/>
</dbReference>
<evidence type="ECO:0000259" key="2">
    <source>
        <dbReference type="PROSITE" id="PS50206"/>
    </source>
</evidence>
<dbReference type="EMBL" id="CP084204">
    <property type="protein sequence ID" value="UZX25796.1"/>
    <property type="molecule type" value="Genomic_DNA"/>
</dbReference>
<dbReference type="PROSITE" id="PS50206">
    <property type="entry name" value="RHODANESE_3"/>
    <property type="match status" value="1"/>
</dbReference>
<keyword evidence="1" id="KW-0472">Membrane</keyword>
<dbReference type="Pfam" id="PF11127">
    <property type="entry name" value="YgaP-like_TM"/>
    <property type="match status" value="1"/>
</dbReference>
<keyword evidence="1" id="KW-1133">Transmembrane helix</keyword>
<dbReference type="Proteomes" id="UP001164506">
    <property type="component" value="Chromosome"/>
</dbReference>
<accession>A0ABY6R6U4</accession>
<feature type="domain" description="Rhodanese" evidence="2">
    <location>
        <begin position="15"/>
        <end position="105"/>
    </location>
</feature>
<dbReference type="InterPro" id="IPR036873">
    <property type="entry name" value="Rhodanese-like_dom_sf"/>
</dbReference>
<evidence type="ECO:0000313" key="3">
    <source>
        <dbReference type="EMBL" id="UZX25796.1"/>
    </source>
</evidence>
<dbReference type="PROSITE" id="PS00380">
    <property type="entry name" value="RHODANESE_1"/>
    <property type="match status" value="1"/>
</dbReference>
<evidence type="ECO:0000313" key="4">
    <source>
        <dbReference type="Proteomes" id="UP001164506"/>
    </source>
</evidence>
<dbReference type="Gene3D" id="6.10.140.1340">
    <property type="match status" value="1"/>
</dbReference>
<dbReference type="PANTHER" id="PTHR45431">
    <property type="entry name" value="RHODANESE-LIKE DOMAIN-CONTAINING PROTEIN 15, CHLOROPLASTIC"/>
    <property type="match status" value="1"/>
</dbReference>
<feature type="transmembrane region" description="Helical" evidence="1">
    <location>
        <begin position="120"/>
        <end position="138"/>
    </location>
</feature>
<dbReference type="InterPro" id="IPR021309">
    <property type="entry name" value="YgaP-like_TM"/>
</dbReference>
<sequence length="192" mass="19464">MGISRTLGVDEALPRLPALNVVDVRTPGEFASGHLPGAVNVPLDRVDGSLADLRQAAETGPLLLVCASGARSEKGAAVLASHGIAAASLTGGTRAWTEAGHGLAYPPGPVRAVWGMERQVRFAAGALVLLGLVLGLLAHPAFQLLSAAIAGGLVFSALTDTCGMAVVLGRLPFNRRGQAPPSRRAGAGRAAR</sequence>
<organism evidence="3 4">
    <name type="scientific">Streptomyces tanashiensis</name>
    <dbReference type="NCBI Taxonomy" id="67367"/>
    <lineage>
        <taxon>Bacteria</taxon>
        <taxon>Bacillati</taxon>
        <taxon>Actinomycetota</taxon>
        <taxon>Actinomycetes</taxon>
        <taxon>Kitasatosporales</taxon>
        <taxon>Streptomycetaceae</taxon>
        <taxon>Streptomyces</taxon>
    </lineage>
</organism>
<dbReference type="Gene3D" id="3.40.250.10">
    <property type="entry name" value="Rhodanese-like domain"/>
    <property type="match status" value="1"/>
</dbReference>
<dbReference type="PANTHER" id="PTHR45431:SF3">
    <property type="entry name" value="RHODANESE-LIKE DOMAIN-CONTAINING PROTEIN 15, CHLOROPLASTIC"/>
    <property type="match status" value="1"/>
</dbReference>
<dbReference type="GeneID" id="95604986"/>
<dbReference type="InterPro" id="IPR001763">
    <property type="entry name" value="Rhodanese-like_dom"/>
</dbReference>
<proteinExistence type="predicted"/>
<name>A0ABY6R6U4_9ACTN</name>
<reference evidence="3" key="1">
    <citation type="submission" date="2021-09" db="EMBL/GenBank/DDBJ databases">
        <title>Complete genome sequence and metabolic characterization of Streptomyces tanashiensis DSM 731 the producer of antibacterial Kalafungin and diverse secondary metabolites.</title>
        <authorList>
            <person name="Abbasi M.N."/>
            <person name="Anwar M.N."/>
            <person name="Alam K."/>
            <person name="Shoaib M."/>
            <person name="Lin Z."/>
            <person name="Hayat M."/>
            <person name="Ali M.I."/>
            <person name="Malik H.M.T."/>
            <person name="Ahmed I."/>
            <person name="Li A."/>
            <person name="Hailong Wang H."/>
            <person name="Zhang Y."/>
        </authorList>
    </citation>
    <scope>NUCLEOTIDE SEQUENCE</scope>
    <source>
        <strain evidence="3">Kala</strain>
    </source>
</reference>
<dbReference type="Pfam" id="PF00581">
    <property type="entry name" value="Rhodanese"/>
    <property type="match status" value="1"/>
</dbReference>
<dbReference type="InterPro" id="IPR001307">
    <property type="entry name" value="Thiosulphate_STrfase_CS"/>
</dbReference>
<dbReference type="InterPro" id="IPR052367">
    <property type="entry name" value="Thiosulfate_ST/Rhodanese-like"/>
</dbReference>
<keyword evidence="1" id="KW-0812">Transmembrane</keyword>
<dbReference type="RefSeq" id="WP_190102153.1">
    <property type="nucleotide sequence ID" value="NZ_BMUH01000002.1"/>
</dbReference>
<dbReference type="CDD" id="cd00158">
    <property type="entry name" value="RHOD"/>
    <property type="match status" value="1"/>
</dbReference>
<evidence type="ECO:0000256" key="1">
    <source>
        <dbReference type="SAM" id="Phobius"/>
    </source>
</evidence>
<gene>
    <name evidence="3" type="ORF">LDH80_36135</name>
</gene>
<protein>
    <submittedName>
        <fullName evidence="3">Rhodanese-like domain-containing protein</fullName>
    </submittedName>
</protein>
<dbReference type="SUPFAM" id="SSF52821">
    <property type="entry name" value="Rhodanese/Cell cycle control phosphatase"/>
    <property type="match status" value="1"/>
</dbReference>
<feature type="transmembrane region" description="Helical" evidence="1">
    <location>
        <begin position="144"/>
        <end position="168"/>
    </location>
</feature>